<dbReference type="InterPro" id="IPR041496">
    <property type="entry name" value="YitH/HolE_GNAT"/>
</dbReference>
<gene>
    <name evidence="2" type="ORF">J2S08_001218</name>
</gene>
<dbReference type="SUPFAM" id="SSF55729">
    <property type="entry name" value="Acyl-CoA N-acyltransferases (Nat)"/>
    <property type="match status" value="1"/>
</dbReference>
<dbReference type="CDD" id="cd04301">
    <property type="entry name" value="NAT_SF"/>
    <property type="match status" value="1"/>
</dbReference>
<reference evidence="2 3" key="1">
    <citation type="submission" date="2023-07" db="EMBL/GenBank/DDBJ databases">
        <title>Genomic Encyclopedia of Type Strains, Phase IV (KMG-IV): sequencing the most valuable type-strain genomes for metagenomic binning, comparative biology and taxonomic classification.</title>
        <authorList>
            <person name="Goeker M."/>
        </authorList>
    </citation>
    <scope>NUCLEOTIDE SEQUENCE [LARGE SCALE GENOMIC DNA]</scope>
    <source>
        <strain evidence="2 3">DSM 23837</strain>
    </source>
</reference>
<dbReference type="EMBL" id="JAUSTT010000006">
    <property type="protein sequence ID" value="MDQ0175384.1"/>
    <property type="molecule type" value="Genomic_DNA"/>
</dbReference>
<dbReference type="PROSITE" id="PS51186">
    <property type="entry name" value="GNAT"/>
    <property type="match status" value="1"/>
</dbReference>
<sequence>MNLINETKLFFKKFDHLDIPALIDLSTSIGWDYDRNEITTMMNSGKIYGHKNEEGKIVSSAAIIEYSSKLASIGMVIVRQDYRGMGLGRKATQKCLDSMLCSKTAMLIATEEGKPLYEKMGFKSIDTVHKFLCDHYEPLVKNSNLHRNIKPIGEEDIPQLIHLDTEAFGDNRKTFLINRLKQSKEAIVVKSPDGKNIGYGMSISGPIHLILGPIVALDSETASVIIDQLARNHHGKLRIDVPSGHEVFMSHLKKCGFLQVSQPPIMIKNGDHLPLRNNTLYGIAAQAFG</sequence>
<dbReference type="Gene3D" id="3.40.630.90">
    <property type="match status" value="1"/>
</dbReference>
<dbReference type="RefSeq" id="WP_307227667.1">
    <property type="nucleotide sequence ID" value="NZ_JAUSTT010000006.1"/>
</dbReference>
<dbReference type="InterPro" id="IPR000182">
    <property type="entry name" value="GNAT_dom"/>
</dbReference>
<dbReference type="PANTHER" id="PTHR47237:SF2">
    <property type="entry name" value="BLL4206 PROTEIN"/>
    <property type="match status" value="1"/>
</dbReference>
<dbReference type="InterPro" id="IPR052729">
    <property type="entry name" value="Acyl/Acetyltrans_Enzymes"/>
</dbReference>
<protein>
    <submittedName>
        <fullName evidence="2">Ribosomal protein S18 acetylase RimI-like enzyme</fullName>
    </submittedName>
</protein>
<organism evidence="2 3">
    <name type="scientific">Bacillus chungangensis</name>
    <dbReference type="NCBI Taxonomy" id="587633"/>
    <lineage>
        <taxon>Bacteria</taxon>
        <taxon>Bacillati</taxon>
        <taxon>Bacillota</taxon>
        <taxon>Bacilli</taxon>
        <taxon>Bacillales</taxon>
        <taxon>Bacillaceae</taxon>
        <taxon>Bacillus</taxon>
    </lineage>
</organism>
<keyword evidence="3" id="KW-1185">Reference proteome</keyword>
<accession>A0ABT9WQK3</accession>
<feature type="domain" description="N-acetyltransferase" evidence="1">
    <location>
        <begin position="9"/>
        <end position="143"/>
    </location>
</feature>
<evidence type="ECO:0000313" key="2">
    <source>
        <dbReference type="EMBL" id="MDQ0175384.1"/>
    </source>
</evidence>
<dbReference type="Gene3D" id="3.40.630.30">
    <property type="match status" value="1"/>
</dbReference>
<dbReference type="InterPro" id="IPR016181">
    <property type="entry name" value="Acyl_CoA_acyltransferase"/>
</dbReference>
<dbReference type="Pfam" id="PF18014">
    <property type="entry name" value="Acetyltransf_18"/>
    <property type="match status" value="1"/>
</dbReference>
<name>A0ABT9WQK3_9BACI</name>
<evidence type="ECO:0000259" key="1">
    <source>
        <dbReference type="PROSITE" id="PS51186"/>
    </source>
</evidence>
<dbReference type="Proteomes" id="UP001223586">
    <property type="component" value="Unassembled WGS sequence"/>
</dbReference>
<comment type="caution">
    <text evidence="2">The sequence shown here is derived from an EMBL/GenBank/DDBJ whole genome shotgun (WGS) entry which is preliminary data.</text>
</comment>
<proteinExistence type="predicted"/>
<dbReference type="Pfam" id="PF13673">
    <property type="entry name" value="Acetyltransf_10"/>
    <property type="match status" value="1"/>
</dbReference>
<dbReference type="PANTHER" id="PTHR47237">
    <property type="entry name" value="SLL0310 PROTEIN"/>
    <property type="match status" value="1"/>
</dbReference>
<evidence type="ECO:0000313" key="3">
    <source>
        <dbReference type="Proteomes" id="UP001223586"/>
    </source>
</evidence>